<proteinExistence type="predicted"/>
<keyword evidence="6 9" id="KW-1133">Transmembrane helix</keyword>
<accession>A0A2A2LU08</accession>
<evidence type="ECO:0000313" key="11">
    <source>
        <dbReference type="EMBL" id="PAV89618.1"/>
    </source>
</evidence>
<comment type="caution">
    <text evidence="11">The sequence shown here is derived from an EMBL/GenBank/DDBJ whole genome shotgun (WGS) entry which is preliminary data.</text>
</comment>
<dbReference type="GO" id="GO:0071035">
    <property type="term" value="P:nuclear polyadenylation-dependent rRNA catabolic process"/>
    <property type="evidence" value="ECO:0007669"/>
    <property type="project" value="TreeGrafter"/>
</dbReference>
<sequence>MPRNMALVRRSTNRGERPAADSNHRNSANSSNESRKNDASQVVTEEDEDLMPSKLYMIRAEQDTDWQPSNSAVLKILFSLRLSAALWSTISDCDEVFNYWEPLHLLLFGEGLQTWEYSPVYAIRSYFYVYLHYMPARLLYNILPSSKIGVFLSMRCLISMLTLAGEFALYQAVCKRFCIGVGRFFVLFSLISTGMFISSSAFLPSSFAMAMNMLAMAAYLRERWFWAIFCTALSGLVGWPFAAILGLPIVIDMLFIRGRHHFYYFFYFSLISAIVIVGSLLVVDSYYYGKRAPLNIVLYNVFSPHGPDLYGVAPASFYVKNLLLNCNLLVLLAPAAFPLSICCYIHYFPPTGVPRKFRIPVGSYWNGYAPVFLLYLTLAFWCLIFFSQAHKEERFLFPVYPLITLMAAIALDALQRLIERFRDESVSNWLWVVVLIFCCVSLSRTYSLYRNFNGTMETYKSLNEHLMAQDSNSKLDFSVRNDPLRLCVGKEWHRFPSSFFLPHSAVDKHGRKRRVHLHFLKSEFRGLLPKYYPTMRLPRATQEIPTEMNDQNKEEPSRYVDLDSCDYVIDLEIPEEKRTELEPSYGEMTETFRRVASHPFLLSEYSHFFYRAFYVPYFTPKHTMTDEVQNNGDNSQEKEEEQLGNKSAESSKNAGAISKSVALSREVNRAARALVMESNKLITEDVLTLTKTYPACNALIEQQEIRIHNLMKKLMRKAGTGVQPPKLETAEVAQLIERTITATDNLCGDIHMIIDALDKAQRDEIVKIPKQVVGAESTRKHLTAEDKAAAIRRIATNLPSLLAQRMRQRDADMNTRKVAMHIEKPQKKYGFSFCIDNSEEPFKPKLVTKHHAKAPLASNLTVIDMDEGKGKRGKRTWQSDMAQSLHPYAFELEHLKIPEQQLNSKKPIKSINLENQEIVLVDSKAKLDELIGILNKEREFAVDLEHHCDRSFLGLCCLVQISTRTTDFIVDPFPIWKDMHALNEPFTDPNILKVFHGSSSDVDWLQRDFGIYVVNMFDTYWAAKKLEFKKFSLAHIVSKIVGETLDKQYQLADWRVR</sequence>
<feature type="transmembrane region" description="Helical" evidence="9">
    <location>
        <begin position="395"/>
        <end position="414"/>
    </location>
</feature>
<dbReference type="InterPro" id="IPR045092">
    <property type="entry name" value="Rrp6-like"/>
</dbReference>
<dbReference type="UniPathway" id="UPA00378"/>
<dbReference type="GO" id="GO:0005730">
    <property type="term" value="C:nucleolus"/>
    <property type="evidence" value="ECO:0007669"/>
    <property type="project" value="TreeGrafter"/>
</dbReference>
<dbReference type="GO" id="GO:0071038">
    <property type="term" value="P:TRAMP-dependent tRNA surveillance pathway"/>
    <property type="evidence" value="ECO:0007669"/>
    <property type="project" value="TreeGrafter"/>
</dbReference>
<dbReference type="GO" id="GO:0071037">
    <property type="term" value="P:nuclear polyadenylation-dependent snRNA catabolic process"/>
    <property type="evidence" value="ECO:0007669"/>
    <property type="project" value="TreeGrafter"/>
</dbReference>
<feature type="transmembrane region" description="Helical" evidence="9">
    <location>
        <begin position="426"/>
        <end position="446"/>
    </location>
</feature>
<feature type="domain" description="3'-5' exonuclease" evidence="10">
    <location>
        <begin position="918"/>
        <end position="1057"/>
    </location>
</feature>
<dbReference type="SUPFAM" id="SSF53098">
    <property type="entry name" value="Ribonuclease H-like"/>
    <property type="match status" value="1"/>
</dbReference>
<dbReference type="GO" id="GO:0071036">
    <property type="term" value="P:nuclear polyadenylation-dependent snoRNA catabolic process"/>
    <property type="evidence" value="ECO:0007669"/>
    <property type="project" value="TreeGrafter"/>
</dbReference>
<dbReference type="EMBL" id="LIAE01006435">
    <property type="protein sequence ID" value="PAV89618.1"/>
    <property type="molecule type" value="Genomic_DNA"/>
</dbReference>
<evidence type="ECO:0000256" key="2">
    <source>
        <dbReference type="ARBA" id="ARBA00022676"/>
    </source>
</evidence>
<dbReference type="Pfam" id="PF03901">
    <property type="entry name" value="Glyco_transf_22"/>
    <property type="match status" value="1"/>
</dbReference>
<keyword evidence="3" id="KW-0808">Transferase</keyword>
<dbReference type="GO" id="GO:0003727">
    <property type="term" value="F:single-stranded RNA binding"/>
    <property type="evidence" value="ECO:0007669"/>
    <property type="project" value="TreeGrafter"/>
</dbReference>
<dbReference type="OrthoDB" id="497541at2759"/>
<feature type="transmembrane region" description="Helical" evidence="9">
    <location>
        <begin position="184"/>
        <end position="204"/>
    </location>
</feature>
<dbReference type="Gene3D" id="3.30.420.10">
    <property type="entry name" value="Ribonuclease H-like superfamily/Ribonuclease H"/>
    <property type="match status" value="1"/>
</dbReference>
<evidence type="ECO:0000256" key="7">
    <source>
        <dbReference type="ARBA" id="ARBA00023136"/>
    </source>
</evidence>
<protein>
    <recommendedName>
        <fullName evidence="10">3'-5' exonuclease domain-containing protein</fullName>
    </recommendedName>
</protein>
<feature type="region of interest" description="Disordered" evidence="8">
    <location>
        <begin position="1"/>
        <end position="47"/>
    </location>
</feature>
<dbReference type="GO" id="GO:0000467">
    <property type="term" value="P:exonucleolytic trimming to generate mature 3'-end of 5.8S rRNA from tricistronic rRNA transcript (SSU-rRNA, 5.8S rRNA, LSU-rRNA)"/>
    <property type="evidence" value="ECO:0007669"/>
    <property type="project" value="InterPro"/>
</dbReference>
<name>A0A2A2LU08_9BILA</name>
<keyword evidence="12" id="KW-1185">Reference proteome</keyword>
<dbReference type="PANTHER" id="PTHR12124">
    <property type="entry name" value="POLYMYOSITIS/SCLERODERMA AUTOANTIGEN-RELATED"/>
    <property type="match status" value="1"/>
</dbReference>
<dbReference type="InterPro" id="IPR036397">
    <property type="entry name" value="RNaseH_sf"/>
</dbReference>
<evidence type="ECO:0000256" key="4">
    <source>
        <dbReference type="ARBA" id="ARBA00022692"/>
    </source>
</evidence>
<dbReference type="InterPro" id="IPR005599">
    <property type="entry name" value="GPI_mannosylTrfase"/>
</dbReference>
<feature type="transmembrane region" description="Helical" evidence="9">
    <location>
        <begin position="368"/>
        <end position="389"/>
    </location>
</feature>
<evidence type="ECO:0000259" key="10">
    <source>
        <dbReference type="SMART" id="SM00474"/>
    </source>
</evidence>
<feature type="compositionally biased region" description="Basic and acidic residues" evidence="8">
    <location>
        <begin position="13"/>
        <end position="24"/>
    </location>
</feature>
<dbReference type="GO" id="GO:0000176">
    <property type="term" value="C:nuclear exosome (RNase complex)"/>
    <property type="evidence" value="ECO:0007669"/>
    <property type="project" value="TreeGrafter"/>
</dbReference>
<reference evidence="11 12" key="1">
    <citation type="journal article" date="2017" name="Curr. Biol.">
        <title>Genome architecture and evolution of a unichromosomal asexual nematode.</title>
        <authorList>
            <person name="Fradin H."/>
            <person name="Zegar C."/>
            <person name="Gutwein M."/>
            <person name="Lucas J."/>
            <person name="Kovtun M."/>
            <person name="Corcoran D."/>
            <person name="Baugh L.R."/>
            <person name="Kiontke K."/>
            <person name="Gunsalus K."/>
            <person name="Fitch D.H."/>
            <person name="Piano F."/>
        </authorList>
    </citation>
    <scope>NUCLEOTIDE SEQUENCE [LARGE SCALE GENOMIC DNA]</scope>
    <source>
        <strain evidence="11">PF1309</strain>
    </source>
</reference>
<feature type="transmembrane region" description="Helical" evidence="9">
    <location>
        <begin position="149"/>
        <end position="172"/>
    </location>
</feature>
<evidence type="ECO:0000313" key="12">
    <source>
        <dbReference type="Proteomes" id="UP000218231"/>
    </source>
</evidence>
<dbReference type="InterPro" id="IPR002562">
    <property type="entry name" value="3'-5'_exonuclease_dom"/>
</dbReference>
<dbReference type="SMART" id="SM00474">
    <property type="entry name" value="35EXOc"/>
    <property type="match status" value="1"/>
</dbReference>
<evidence type="ECO:0000256" key="1">
    <source>
        <dbReference type="ARBA" id="ARBA00004477"/>
    </source>
</evidence>
<keyword evidence="4 9" id="KW-0812">Transmembrane</keyword>
<dbReference type="Pfam" id="PF01612">
    <property type="entry name" value="DNA_pol_A_exo1"/>
    <property type="match status" value="1"/>
</dbReference>
<dbReference type="GO" id="GO:0016757">
    <property type="term" value="F:glycosyltransferase activity"/>
    <property type="evidence" value="ECO:0007669"/>
    <property type="project" value="UniProtKB-KW"/>
</dbReference>
<comment type="subcellular location">
    <subcellularLocation>
        <location evidence="1">Endoplasmic reticulum membrane</location>
        <topology evidence="1">Multi-pass membrane protein</topology>
    </subcellularLocation>
</comment>
<evidence type="ECO:0000256" key="6">
    <source>
        <dbReference type="ARBA" id="ARBA00022989"/>
    </source>
</evidence>
<dbReference type="GO" id="GO:0071040">
    <property type="term" value="P:nuclear polyadenylation-dependent antisense transcript catabolic process"/>
    <property type="evidence" value="ECO:0007669"/>
    <property type="project" value="TreeGrafter"/>
</dbReference>
<feature type="transmembrane region" description="Helical" evidence="9">
    <location>
        <begin position="322"/>
        <end position="347"/>
    </location>
</feature>
<feature type="transmembrane region" description="Helical" evidence="9">
    <location>
        <begin position="224"/>
        <end position="250"/>
    </location>
</feature>
<organism evidence="11 12">
    <name type="scientific">Diploscapter pachys</name>
    <dbReference type="NCBI Taxonomy" id="2018661"/>
    <lineage>
        <taxon>Eukaryota</taxon>
        <taxon>Metazoa</taxon>
        <taxon>Ecdysozoa</taxon>
        <taxon>Nematoda</taxon>
        <taxon>Chromadorea</taxon>
        <taxon>Rhabditida</taxon>
        <taxon>Rhabditina</taxon>
        <taxon>Rhabditomorpha</taxon>
        <taxon>Rhabditoidea</taxon>
        <taxon>Rhabditidae</taxon>
        <taxon>Diploscapter</taxon>
    </lineage>
</organism>
<feature type="compositionally biased region" description="Polar residues" evidence="8">
    <location>
        <begin position="644"/>
        <end position="653"/>
    </location>
</feature>
<dbReference type="GO" id="GO:0071039">
    <property type="term" value="P:nuclear polyadenylation-dependent CUT catabolic process"/>
    <property type="evidence" value="ECO:0007669"/>
    <property type="project" value="TreeGrafter"/>
</dbReference>
<dbReference type="AlphaFoldDB" id="A0A2A2LU08"/>
<feature type="region of interest" description="Disordered" evidence="8">
    <location>
        <begin position="625"/>
        <end position="655"/>
    </location>
</feature>
<dbReference type="GO" id="GO:0000175">
    <property type="term" value="F:3'-5'-RNA exonuclease activity"/>
    <property type="evidence" value="ECO:0007669"/>
    <property type="project" value="InterPro"/>
</dbReference>
<dbReference type="STRING" id="2018661.A0A2A2LU08"/>
<evidence type="ECO:0000256" key="8">
    <source>
        <dbReference type="SAM" id="MobiDB-lite"/>
    </source>
</evidence>
<gene>
    <name evidence="11" type="ORF">WR25_19659</name>
</gene>
<dbReference type="GO" id="GO:0071044">
    <property type="term" value="P:histone mRNA catabolic process"/>
    <property type="evidence" value="ECO:0007669"/>
    <property type="project" value="TreeGrafter"/>
</dbReference>
<evidence type="ECO:0000256" key="5">
    <source>
        <dbReference type="ARBA" id="ARBA00022824"/>
    </source>
</evidence>
<dbReference type="GO" id="GO:0071051">
    <property type="term" value="P:poly(A)-dependent snoRNA 3'-end processing"/>
    <property type="evidence" value="ECO:0007669"/>
    <property type="project" value="TreeGrafter"/>
</dbReference>
<dbReference type="Proteomes" id="UP000218231">
    <property type="component" value="Unassembled WGS sequence"/>
</dbReference>
<keyword evidence="2" id="KW-0328">Glycosyltransferase</keyword>
<feature type="transmembrane region" description="Helical" evidence="9">
    <location>
        <begin position="262"/>
        <end position="283"/>
    </location>
</feature>
<evidence type="ECO:0000256" key="3">
    <source>
        <dbReference type="ARBA" id="ARBA00022679"/>
    </source>
</evidence>
<keyword evidence="5" id="KW-0256">Endoplasmic reticulum</keyword>
<dbReference type="GO" id="GO:0005789">
    <property type="term" value="C:endoplasmic reticulum membrane"/>
    <property type="evidence" value="ECO:0007669"/>
    <property type="project" value="UniProtKB-SubCell"/>
</dbReference>
<keyword evidence="7 9" id="KW-0472">Membrane</keyword>
<dbReference type="PANTHER" id="PTHR12124:SF47">
    <property type="entry name" value="EXOSOME COMPONENT 10"/>
    <property type="match status" value="1"/>
</dbReference>
<evidence type="ECO:0000256" key="9">
    <source>
        <dbReference type="SAM" id="Phobius"/>
    </source>
</evidence>
<dbReference type="InterPro" id="IPR012337">
    <property type="entry name" value="RNaseH-like_sf"/>
</dbReference>